<dbReference type="Gene3D" id="1.20.120.520">
    <property type="entry name" value="nmb1532 protein domain like"/>
    <property type="match status" value="1"/>
</dbReference>
<organism evidence="2 3">
    <name type="scientific">Streptomyces caeni</name>
    <dbReference type="NCBI Taxonomy" id="2307231"/>
    <lineage>
        <taxon>Bacteria</taxon>
        <taxon>Bacillati</taxon>
        <taxon>Actinomycetota</taxon>
        <taxon>Actinomycetes</taxon>
        <taxon>Kitasatosporales</taxon>
        <taxon>Streptomycetaceae</taxon>
        <taxon>Streptomyces</taxon>
    </lineage>
</organism>
<gene>
    <name evidence="2" type="ORF">ACFSL4_15065</name>
</gene>
<dbReference type="Pfam" id="PF01814">
    <property type="entry name" value="Hemerythrin"/>
    <property type="match status" value="1"/>
</dbReference>
<dbReference type="Proteomes" id="UP001597261">
    <property type="component" value="Unassembled WGS sequence"/>
</dbReference>
<proteinExistence type="predicted"/>
<accession>A0ABW4IRU7</accession>
<evidence type="ECO:0000313" key="2">
    <source>
        <dbReference type="EMBL" id="MFD1659487.1"/>
    </source>
</evidence>
<feature type="domain" description="Hemerythrin-like" evidence="1">
    <location>
        <begin position="12"/>
        <end position="136"/>
    </location>
</feature>
<evidence type="ECO:0000313" key="3">
    <source>
        <dbReference type="Proteomes" id="UP001597261"/>
    </source>
</evidence>
<evidence type="ECO:0000259" key="1">
    <source>
        <dbReference type="Pfam" id="PF01814"/>
    </source>
</evidence>
<comment type="caution">
    <text evidence="2">The sequence shown here is derived from an EMBL/GenBank/DDBJ whole genome shotgun (WGS) entry which is preliminary data.</text>
</comment>
<sequence length="219" mass="25074">MSGKPFNLDMTMMYAVHNAFRRDLERLARITARTDDDPRHILQTAVGWELFKAHLRVHHTSEDDTVWGVMEQVLAERPDDLALMGEMEAEHALIDPLLNAVDEALADRESGPERLGGLIDTLATKVAFHLKHEEEEGLALIDSALTEEQWQRFAEVHRDRIGPDVSRYLPWLLDSQHEEMVASVLSRIPEKARLAYEDEWRETFAQLDPWGVTESPANN</sequence>
<keyword evidence="3" id="KW-1185">Reference proteome</keyword>
<dbReference type="CDD" id="cd12108">
    <property type="entry name" value="Hr-like"/>
    <property type="match status" value="1"/>
</dbReference>
<dbReference type="EMBL" id="JBHUDX010000041">
    <property type="protein sequence ID" value="MFD1659487.1"/>
    <property type="molecule type" value="Genomic_DNA"/>
</dbReference>
<dbReference type="InterPro" id="IPR012312">
    <property type="entry name" value="Hemerythrin-like"/>
</dbReference>
<protein>
    <submittedName>
        <fullName evidence="2">Hemerythrin domain-containing protein</fullName>
    </submittedName>
</protein>
<dbReference type="RefSeq" id="WP_381082678.1">
    <property type="nucleotide sequence ID" value="NZ_JBHUDX010000041.1"/>
</dbReference>
<name>A0ABW4IRU7_9ACTN</name>
<reference evidence="3" key="1">
    <citation type="journal article" date="2019" name="Int. J. Syst. Evol. Microbiol.">
        <title>The Global Catalogue of Microorganisms (GCM) 10K type strain sequencing project: providing services to taxonomists for standard genome sequencing and annotation.</title>
        <authorList>
            <consortium name="The Broad Institute Genomics Platform"/>
            <consortium name="The Broad Institute Genome Sequencing Center for Infectious Disease"/>
            <person name="Wu L."/>
            <person name="Ma J."/>
        </authorList>
    </citation>
    <scope>NUCLEOTIDE SEQUENCE [LARGE SCALE GENOMIC DNA]</scope>
    <source>
        <strain evidence="3">CGMCC 1.12470</strain>
    </source>
</reference>